<comment type="caution">
    <text evidence="1">The sequence shown here is derived from an EMBL/GenBank/DDBJ whole genome shotgun (WGS) entry which is preliminary data.</text>
</comment>
<proteinExistence type="predicted"/>
<accession>A0ACC1HF04</accession>
<sequence length="459" mass="48227">MTIINSRRPRDSIAQASSGDIRGKIKPVGCSCAECDNPALPTGPYPAALLEWHQERSGASQDGPRQTEERDADPTLFPEVVAMSTKRRFAAMAGLCLIFTLVAMAQITASAVLPAIGNEFGAMSAMSWSSTAYTLAMAACQVLCGQLCDVFGRTPILMLSLLAFLGGSVLCGASRSMGWLVAGRVAMGAGTGGVTSAVTIVISDLTTVRERGKYLSVTSFAWLIANSAGPSVGGIIAQKGGWRWCFYMNLPIGAAASFLTLVILRAPPQAVGEKGHTWLGKLKRVDFLGSLAVVVSMTLILLGLSWGGTTFPWDSPTVITLLVAGVVVLGLFVAVEVYVAKEPVVDIGLFRNPTTAAALMVNFATNFGLGVVFHYLPILFAAIFNDSDVETAIKITPYLASVAVFSFVCGHLMSVLGFRRPLLVAGAAVCVVGYGMLTLIRPQSSLGEQLGYQVLSGAG</sequence>
<name>A0ACC1HF04_9FUNG</name>
<feature type="non-terminal residue" evidence="1">
    <location>
        <position position="459"/>
    </location>
</feature>
<gene>
    <name evidence="1" type="ORF">EV182_004753</name>
</gene>
<dbReference type="EMBL" id="JAMZIH010006674">
    <property type="protein sequence ID" value="KAJ1673688.1"/>
    <property type="molecule type" value="Genomic_DNA"/>
</dbReference>
<keyword evidence="2" id="KW-1185">Reference proteome</keyword>
<evidence type="ECO:0000313" key="2">
    <source>
        <dbReference type="Proteomes" id="UP001145114"/>
    </source>
</evidence>
<dbReference type="Proteomes" id="UP001145114">
    <property type="component" value="Unassembled WGS sequence"/>
</dbReference>
<protein>
    <submittedName>
        <fullName evidence="1">Uncharacterized protein</fullName>
    </submittedName>
</protein>
<reference evidence="1" key="1">
    <citation type="submission" date="2022-06" db="EMBL/GenBank/DDBJ databases">
        <title>Phylogenomic reconstructions and comparative analyses of Kickxellomycotina fungi.</title>
        <authorList>
            <person name="Reynolds N.K."/>
            <person name="Stajich J.E."/>
            <person name="Barry K."/>
            <person name="Grigoriev I.V."/>
            <person name="Crous P."/>
            <person name="Smith M.E."/>
        </authorList>
    </citation>
    <scope>NUCLEOTIDE SEQUENCE</scope>
    <source>
        <strain evidence="1">RSA 2271</strain>
    </source>
</reference>
<organism evidence="1 2">
    <name type="scientific">Spiromyces aspiralis</name>
    <dbReference type="NCBI Taxonomy" id="68401"/>
    <lineage>
        <taxon>Eukaryota</taxon>
        <taxon>Fungi</taxon>
        <taxon>Fungi incertae sedis</taxon>
        <taxon>Zoopagomycota</taxon>
        <taxon>Kickxellomycotina</taxon>
        <taxon>Kickxellomycetes</taxon>
        <taxon>Kickxellales</taxon>
        <taxon>Kickxellaceae</taxon>
        <taxon>Spiromyces</taxon>
    </lineage>
</organism>
<evidence type="ECO:0000313" key="1">
    <source>
        <dbReference type="EMBL" id="KAJ1673688.1"/>
    </source>
</evidence>